<sequence length="366" mass="40831">MEATAMLSRTQVQYCMSRTQVQYMSVCHVPRIAVIKVLVQQCLVISDENEVTERASVLDRNRPLFPIKKSITSKMRTALTRPTRILMAVMSEFLTIVNSYPKTPTVDAGECCLANTNFVGQTYPETWCSNYCCSVLTIQKCCDDVTLRAPDSVRSPVCAAWFRTHVWAPILIAIGGVIFLFLITCCCCCCCACCRNKQPGTVVVQGQQTPTETTEAGECCLEHTNILGQTTSEKWCSNYCCSILTVRQCCDNVNLRTDQNSAPLCVAWLKANIWVPVLIGVGGLLLLLLITCCCCCCCACCRNKQPRTVVVQGQQTPSTYILCIIYLFCVCMQLFDFHQCMYTYVFYVFMATLTKVGNCPSGVEKY</sequence>
<evidence type="ECO:0000256" key="1">
    <source>
        <dbReference type="SAM" id="Phobius"/>
    </source>
</evidence>
<feature type="transmembrane region" description="Helical" evidence="1">
    <location>
        <begin position="273"/>
        <end position="299"/>
    </location>
</feature>
<dbReference type="EMBL" id="VSWD01000006">
    <property type="protein sequence ID" value="KAK3099707.1"/>
    <property type="molecule type" value="Genomic_DNA"/>
</dbReference>
<evidence type="ECO:0000313" key="3">
    <source>
        <dbReference type="Proteomes" id="UP001186944"/>
    </source>
</evidence>
<dbReference type="Proteomes" id="UP001186944">
    <property type="component" value="Unassembled WGS sequence"/>
</dbReference>
<evidence type="ECO:0000313" key="2">
    <source>
        <dbReference type="EMBL" id="KAK3099707.1"/>
    </source>
</evidence>
<organism evidence="2 3">
    <name type="scientific">Pinctada imbricata</name>
    <name type="common">Atlantic pearl-oyster</name>
    <name type="synonym">Pinctada martensii</name>
    <dbReference type="NCBI Taxonomy" id="66713"/>
    <lineage>
        <taxon>Eukaryota</taxon>
        <taxon>Metazoa</taxon>
        <taxon>Spiralia</taxon>
        <taxon>Lophotrochozoa</taxon>
        <taxon>Mollusca</taxon>
        <taxon>Bivalvia</taxon>
        <taxon>Autobranchia</taxon>
        <taxon>Pteriomorphia</taxon>
        <taxon>Pterioida</taxon>
        <taxon>Pterioidea</taxon>
        <taxon>Pteriidae</taxon>
        <taxon>Pinctada</taxon>
    </lineage>
</organism>
<feature type="transmembrane region" description="Helical" evidence="1">
    <location>
        <begin position="319"/>
        <end position="335"/>
    </location>
</feature>
<name>A0AA88Y869_PINIB</name>
<keyword evidence="3" id="KW-1185">Reference proteome</keyword>
<keyword evidence="1" id="KW-0472">Membrane</keyword>
<protein>
    <submittedName>
        <fullName evidence="2">Uncharacterized protein</fullName>
    </submittedName>
</protein>
<keyword evidence="1" id="KW-0812">Transmembrane</keyword>
<reference evidence="2" key="1">
    <citation type="submission" date="2019-08" db="EMBL/GenBank/DDBJ databases">
        <title>The improved chromosome-level genome for the pearl oyster Pinctada fucata martensii using PacBio sequencing and Hi-C.</title>
        <authorList>
            <person name="Zheng Z."/>
        </authorList>
    </citation>
    <scope>NUCLEOTIDE SEQUENCE</scope>
    <source>
        <strain evidence="2">ZZ-2019</strain>
        <tissue evidence="2">Adductor muscle</tissue>
    </source>
</reference>
<comment type="caution">
    <text evidence="2">The sequence shown here is derived from an EMBL/GenBank/DDBJ whole genome shotgun (WGS) entry which is preliminary data.</text>
</comment>
<feature type="transmembrane region" description="Helical" evidence="1">
    <location>
        <begin position="166"/>
        <end position="184"/>
    </location>
</feature>
<dbReference type="AlphaFoldDB" id="A0AA88Y869"/>
<accession>A0AA88Y869</accession>
<keyword evidence="1" id="KW-1133">Transmembrane helix</keyword>
<gene>
    <name evidence="2" type="ORF">FSP39_008348</name>
</gene>
<proteinExistence type="predicted"/>